<dbReference type="Gene3D" id="1.20.1420.60">
    <property type="match status" value="1"/>
</dbReference>
<evidence type="ECO:0000259" key="1">
    <source>
        <dbReference type="Pfam" id="PF14300"/>
    </source>
</evidence>
<dbReference type="InterPro" id="IPR025402">
    <property type="entry name" value="DMP19_C"/>
</dbReference>
<dbReference type="HOGENOM" id="CLU_086385_0_0_11"/>
<dbReference type="eggNOG" id="ENOG5032TNU">
    <property type="taxonomic scope" value="Bacteria"/>
</dbReference>
<evidence type="ECO:0000313" key="3">
    <source>
        <dbReference type="Proteomes" id="UP000008975"/>
    </source>
</evidence>
<reference key="2">
    <citation type="submission" date="2011-02" db="EMBL/GenBank/DDBJ databases">
        <title>Genome sequence of Microbacterium testaceum StLB037.</title>
        <authorList>
            <person name="Morohoshi T."/>
            <person name="Wang W.Z."/>
            <person name="Someya N."/>
            <person name="Ikeda T."/>
        </authorList>
    </citation>
    <scope>NUCLEOTIDE SEQUENCE</scope>
    <source>
        <strain>StLB037</strain>
    </source>
</reference>
<protein>
    <recommendedName>
        <fullName evidence="1">DNA mimic protein DMP19 C-terminal domain-containing protein</fullName>
    </recommendedName>
</protein>
<feature type="domain" description="DNA mimic protein DMP19 C-terminal" evidence="1">
    <location>
        <begin position="83"/>
        <end position="190"/>
    </location>
</feature>
<proteinExistence type="predicted"/>
<reference evidence="2 3" key="1">
    <citation type="journal article" date="2011" name="J. Bacteriol.">
        <title>Genome sequence of Microbacterium testaceum StLB037, an N-acylhomoserine lactone-degrading bacterium isolated from potato leaves.</title>
        <authorList>
            <person name="Morohoshi T."/>
            <person name="Wang W.-Z."/>
            <person name="Someya N."/>
            <person name="Ikeda T."/>
        </authorList>
    </citation>
    <scope>NUCLEOTIDE SEQUENCE [LARGE SCALE GENOMIC DNA]</scope>
    <source>
        <strain evidence="2 3">StLB037</strain>
    </source>
</reference>
<dbReference type="AlphaFoldDB" id="E8ND49"/>
<gene>
    <name evidence="2" type="ordered locus">MTES_0724</name>
</gene>
<name>E8ND49_MICTS</name>
<dbReference type="Pfam" id="PF14300">
    <property type="entry name" value="DMP19"/>
    <property type="match status" value="1"/>
</dbReference>
<dbReference type="Proteomes" id="UP000008975">
    <property type="component" value="Chromosome"/>
</dbReference>
<evidence type="ECO:0000313" key="2">
    <source>
        <dbReference type="EMBL" id="BAJ73688.1"/>
    </source>
</evidence>
<organism evidence="2 3">
    <name type="scientific">Microbacterium testaceum (strain StLB037)</name>
    <dbReference type="NCBI Taxonomy" id="979556"/>
    <lineage>
        <taxon>Bacteria</taxon>
        <taxon>Bacillati</taxon>
        <taxon>Actinomycetota</taxon>
        <taxon>Actinomycetes</taxon>
        <taxon>Micrococcales</taxon>
        <taxon>Microbacteriaceae</taxon>
        <taxon>Microbacterium</taxon>
    </lineage>
</organism>
<sequence length="200" mass="21803">MLHLEDGRALAAPLAWAGSAVVAMNAADRAGWVRTEDGRGVNWPAAGQTSPEGKLNVWTLEEDALYEDALAQVKAAAWDVSVLSPRSRALVALWRLVADGNNGGLVQFLGNWGGDEVRVALDALAAVGADRTLGIVREFWREVEPLTEREDVNTPEEFWAAMRDSDLSDRLEALDESFWEASPELTRLVARHFGPAPSAR</sequence>
<dbReference type="EMBL" id="AP012052">
    <property type="protein sequence ID" value="BAJ73688.1"/>
    <property type="molecule type" value="Genomic_DNA"/>
</dbReference>
<accession>E8ND49</accession>
<dbReference type="KEGG" id="mts:MTES_0724"/>